<dbReference type="InterPro" id="IPR046956">
    <property type="entry name" value="RLP23-like"/>
</dbReference>
<dbReference type="Proteomes" id="UP001311915">
    <property type="component" value="Unassembled WGS sequence"/>
</dbReference>
<evidence type="ECO:0000256" key="2">
    <source>
        <dbReference type="ARBA" id="ARBA00022614"/>
    </source>
</evidence>
<protein>
    <recommendedName>
        <fullName evidence="9">Leucine-rich repeat-containing N-terminal plant-type domain-containing protein</fullName>
    </recommendedName>
</protein>
<dbReference type="GO" id="GO:0050832">
    <property type="term" value="P:defense response to fungus"/>
    <property type="evidence" value="ECO:0007669"/>
    <property type="project" value="UniProtKB-ARBA"/>
</dbReference>
<dbReference type="Pfam" id="PF08263">
    <property type="entry name" value="LRRNT_2"/>
    <property type="match status" value="2"/>
</dbReference>
<dbReference type="InterPro" id="IPR013210">
    <property type="entry name" value="LRR_N_plant-typ"/>
</dbReference>
<name>A0AAV9MG71_9SOLN</name>
<evidence type="ECO:0000256" key="1">
    <source>
        <dbReference type="ARBA" id="ARBA00004479"/>
    </source>
</evidence>
<evidence type="ECO:0000256" key="7">
    <source>
        <dbReference type="ARBA" id="ARBA00023136"/>
    </source>
</evidence>
<dbReference type="InterPro" id="IPR032675">
    <property type="entry name" value="LRR_dom_sf"/>
</dbReference>
<dbReference type="AlphaFoldDB" id="A0AAV9MG71"/>
<keyword evidence="6" id="KW-1133">Transmembrane helix</keyword>
<evidence type="ECO:0000256" key="8">
    <source>
        <dbReference type="ARBA" id="ARBA00023180"/>
    </source>
</evidence>
<keyword evidence="3" id="KW-0812">Transmembrane</keyword>
<keyword evidence="2" id="KW-0433">Leucine-rich repeat</keyword>
<sequence length="135" mass="15667">MDTYHCFICADDQAFVLLQFKNMFTITPYVYCFFKTTNQNIESYPKTFTWNTSSNCCSWVGVYCDETTGQFHPNYRLFQLSSLKRLDLSRNDFSRSHISPKFGEFSSLTHLDLSDSNMLGLIPSEISHLSKLQVL</sequence>
<dbReference type="Pfam" id="PF00560">
    <property type="entry name" value="LRR_1"/>
    <property type="match status" value="2"/>
</dbReference>
<dbReference type="EMBL" id="JAWPEI010000001">
    <property type="protein sequence ID" value="KAK4737035.1"/>
    <property type="molecule type" value="Genomic_DNA"/>
</dbReference>
<evidence type="ECO:0000256" key="4">
    <source>
        <dbReference type="ARBA" id="ARBA00022729"/>
    </source>
</evidence>
<reference evidence="10 11" key="1">
    <citation type="submission" date="2023-10" db="EMBL/GenBank/DDBJ databases">
        <title>Genome-Wide Identification Analysis in wild type Solanum Pinnatisectum Reveals Some Genes Defensing Phytophthora Infestans.</title>
        <authorList>
            <person name="Sun C."/>
        </authorList>
    </citation>
    <scope>NUCLEOTIDE SEQUENCE [LARGE SCALE GENOMIC DNA]</scope>
    <source>
        <strain evidence="10">LQN</strain>
        <tissue evidence="10">Leaf</tissue>
    </source>
</reference>
<organism evidence="10 11">
    <name type="scientific">Solanum pinnatisectum</name>
    <name type="common">tansyleaf nightshade</name>
    <dbReference type="NCBI Taxonomy" id="50273"/>
    <lineage>
        <taxon>Eukaryota</taxon>
        <taxon>Viridiplantae</taxon>
        <taxon>Streptophyta</taxon>
        <taxon>Embryophyta</taxon>
        <taxon>Tracheophyta</taxon>
        <taxon>Spermatophyta</taxon>
        <taxon>Magnoliopsida</taxon>
        <taxon>eudicotyledons</taxon>
        <taxon>Gunneridae</taxon>
        <taxon>Pentapetalae</taxon>
        <taxon>asterids</taxon>
        <taxon>lamiids</taxon>
        <taxon>Solanales</taxon>
        <taxon>Solanaceae</taxon>
        <taxon>Solanoideae</taxon>
        <taxon>Solaneae</taxon>
        <taxon>Solanum</taxon>
    </lineage>
</organism>
<dbReference type="GO" id="GO:0016020">
    <property type="term" value="C:membrane"/>
    <property type="evidence" value="ECO:0007669"/>
    <property type="project" value="UniProtKB-SubCell"/>
</dbReference>
<evidence type="ECO:0000313" key="11">
    <source>
        <dbReference type="Proteomes" id="UP001311915"/>
    </source>
</evidence>
<proteinExistence type="predicted"/>
<comment type="subcellular location">
    <subcellularLocation>
        <location evidence="1">Membrane</location>
        <topology evidence="1">Single-pass type I membrane protein</topology>
    </subcellularLocation>
</comment>
<evidence type="ECO:0000256" key="3">
    <source>
        <dbReference type="ARBA" id="ARBA00022692"/>
    </source>
</evidence>
<accession>A0AAV9MG71</accession>
<feature type="domain" description="Leucine-rich repeat-containing N-terminal plant-type" evidence="9">
    <location>
        <begin position="11"/>
        <end position="25"/>
    </location>
</feature>
<evidence type="ECO:0000259" key="9">
    <source>
        <dbReference type="Pfam" id="PF08263"/>
    </source>
</evidence>
<keyword evidence="4" id="KW-0732">Signal</keyword>
<keyword evidence="11" id="KW-1185">Reference proteome</keyword>
<gene>
    <name evidence="10" type="ORF">R3W88_000732</name>
</gene>
<evidence type="ECO:0000313" key="10">
    <source>
        <dbReference type="EMBL" id="KAK4737035.1"/>
    </source>
</evidence>
<evidence type="ECO:0000256" key="6">
    <source>
        <dbReference type="ARBA" id="ARBA00022989"/>
    </source>
</evidence>
<dbReference type="Gene3D" id="3.80.10.10">
    <property type="entry name" value="Ribonuclease Inhibitor"/>
    <property type="match status" value="1"/>
</dbReference>
<dbReference type="PANTHER" id="PTHR48061">
    <property type="entry name" value="LEUCINE-RICH REPEAT RECEPTOR PROTEIN KINASE EMS1-LIKE-RELATED"/>
    <property type="match status" value="1"/>
</dbReference>
<feature type="domain" description="Leucine-rich repeat-containing N-terminal plant-type" evidence="9">
    <location>
        <begin position="48"/>
        <end position="65"/>
    </location>
</feature>
<dbReference type="InterPro" id="IPR001611">
    <property type="entry name" value="Leu-rich_rpt"/>
</dbReference>
<keyword evidence="5" id="KW-0677">Repeat</keyword>
<comment type="caution">
    <text evidence="10">The sequence shown here is derived from an EMBL/GenBank/DDBJ whole genome shotgun (WGS) entry which is preliminary data.</text>
</comment>
<evidence type="ECO:0000256" key="5">
    <source>
        <dbReference type="ARBA" id="ARBA00022737"/>
    </source>
</evidence>
<keyword evidence="7" id="KW-0472">Membrane</keyword>
<dbReference type="PANTHER" id="PTHR48061:SF10">
    <property type="entry name" value="LEUCINE-RICH REPEAT-CONTAINING N-TERMINAL PLANT-TYPE DOMAIN-CONTAINING PROTEIN"/>
    <property type="match status" value="1"/>
</dbReference>
<keyword evidence="8" id="KW-0325">Glycoprotein</keyword>
<dbReference type="SUPFAM" id="SSF52058">
    <property type="entry name" value="L domain-like"/>
    <property type="match status" value="1"/>
</dbReference>